<keyword evidence="1" id="KW-1133">Transmembrane helix</keyword>
<dbReference type="STRING" id="225164.V4AHX8"/>
<dbReference type="KEGG" id="lgi:LOTGIDRAFT_237577"/>
<keyword evidence="1" id="KW-0472">Membrane</keyword>
<dbReference type="OMA" id="QYQCQNY"/>
<accession>V4AHX8</accession>
<sequence length="382" mass="44036">MTYEQRFTIAPLKKPPEVTLVRDRIWLSYIRNALGYIMPSCNPHTCKDEKGVFKLLGITLITYFLIMDIIMFVSLQKTPALPDTKPAVPGHYSVFSPLTTKHLMTDHVTLYIINPSVEYFESITNFSSVFSFITPNIISFFHLLVVAPISMKLVSSLNLTVRRIGACFFMFRSWLDTLDGVVYRSRKGMGRMYHSERSSSGYLVDAVCDGLGGVLFSFGILFYFFKIVDSKASELPYTKLATSENGTNHNNNNNSTNPVTSYSKCRLFWKMWCAGFLVGVAASAWDFSVENMKIVFSTKLTDPKLTALQTEYLHSITTWCVMWLWRLCEGQIFFVYMCWSIFVDKVWEYVNFVQYIGYLVVFTVFMINFFYIRHMKAALHIL</sequence>
<dbReference type="AlphaFoldDB" id="V4AHX8"/>
<organism evidence="2 3">
    <name type="scientific">Lottia gigantea</name>
    <name type="common">Giant owl limpet</name>
    <dbReference type="NCBI Taxonomy" id="225164"/>
    <lineage>
        <taxon>Eukaryota</taxon>
        <taxon>Metazoa</taxon>
        <taxon>Spiralia</taxon>
        <taxon>Lophotrochozoa</taxon>
        <taxon>Mollusca</taxon>
        <taxon>Gastropoda</taxon>
        <taxon>Patellogastropoda</taxon>
        <taxon>Lottioidea</taxon>
        <taxon>Lottiidae</taxon>
        <taxon>Lottia</taxon>
    </lineage>
</organism>
<name>V4AHX8_LOTGI</name>
<feature type="transmembrane region" description="Helical" evidence="1">
    <location>
        <begin position="355"/>
        <end position="372"/>
    </location>
</feature>
<feature type="transmembrane region" description="Helical" evidence="1">
    <location>
        <begin position="163"/>
        <end position="182"/>
    </location>
</feature>
<dbReference type="GeneID" id="20250494"/>
<dbReference type="Proteomes" id="UP000030746">
    <property type="component" value="Unassembled WGS sequence"/>
</dbReference>
<reference evidence="2 3" key="1">
    <citation type="journal article" date="2013" name="Nature">
        <title>Insights into bilaterian evolution from three spiralian genomes.</title>
        <authorList>
            <person name="Simakov O."/>
            <person name="Marletaz F."/>
            <person name="Cho S.J."/>
            <person name="Edsinger-Gonzales E."/>
            <person name="Havlak P."/>
            <person name="Hellsten U."/>
            <person name="Kuo D.H."/>
            <person name="Larsson T."/>
            <person name="Lv J."/>
            <person name="Arendt D."/>
            <person name="Savage R."/>
            <person name="Osoegawa K."/>
            <person name="de Jong P."/>
            <person name="Grimwood J."/>
            <person name="Chapman J.A."/>
            <person name="Shapiro H."/>
            <person name="Aerts A."/>
            <person name="Otillar R.P."/>
            <person name="Terry A.Y."/>
            <person name="Boore J.L."/>
            <person name="Grigoriev I.V."/>
            <person name="Lindberg D.R."/>
            <person name="Seaver E.C."/>
            <person name="Weisblat D.A."/>
            <person name="Putnam N.H."/>
            <person name="Rokhsar D.S."/>
        </authorList>
    </citation>
    <scope>NUCLEOTIDE SEQUENCE [LARGE SCALE GENOMIC DNA]</scope>
</reference>
<feature type="transmembrane region" description="Helical" evidence="1">
    <location>
        <begin position="52"/>
        <end position="75"/>
    </location>
</feature>
<feature type="transmembrane region" description="Helical" evidence="1">
    <location>
        <begin position="202"/>
        <end position="225"/>
    </location>
</feature>
<dbReference type="HOGENOM" id="CLU_060194_0_0_1"/>
<keyword evidence="3" id="KW-1185">Reference proteome</keyword>
<dbReference type="Gene3D" id="1.20.120.1760">
    <property type="match status" value="1"/>
</dbReference>
<keyword evidence="1" id="KW-0812">Transmembrane</keyword>
<dbReference type="EMBL" id="KB199929">
    <property type="protein sequence ID" value="ESP03674.1"/>
    <property type="molecule type" value="Genomic_DNA"/>
</dbReference>
<evidence type="ECO:0000313" key="3">
    <source>
        <dbReference type="Proteomes" id="UP000030746"/>
    </source>
</evidence>
<dbReference type="OrthoDB" id="10253254at2759"/>
<evidence type="ECO:0000313" key="2">
    <source>
        <dbReference type="EMBL" id="ESP03674.1"/>
    </source>
</evidence>
<dbReference type="RefSeq" id="XP_009045648.1">
    <property type="nucleotide sequence ID" value="XM_009047400.1"/>
</dbReference>
<dbReference type="InterPro" id="IPR043130">
    <property type="entry name" value="CDP-OH_PTrfase_TM_dom"/>
</dbReference>
<feature type="transmembrane region" description="Helical" evidence="1">
    <location>
        <begin position="267"/>
        <end position="287"/>
    </location>
</feature>
<evidence type="ECO:0000256" key="1">
    <source>
        <dbReference type="SAM" id="Phobius"/>
    </source>
</evidence>
<proteinExistence type="predicted"/>
<feature type="transmembrane region" description="Helical" evidence="1">
    <location>
        <begin position="129"/>
        <end position="151"/>
    </location>
</feature>
<feature type="transmembrane region" description="Helical" evidence="1">
    <location>
        <begin position="323"/>
        <end position="343"/>
    </location>
</feature>
<dbReference type="CTD" id="20250494"/>
<gene>
    <name evidence="2" type="ORF">LOTGIDRAFT_237577</name>
</gene>
<protein>
    <submittedName>
        <fullName evidence="2">Uncharacterized protein</fullName>
    </submittedName>
</protein>